<keyword evidence="7 10" id="KW-0949">S-adenosyl-L-methionine</keyword>
<evidence type="ECO:0000256" key="7">
    <source>
        <dbReference type="ARBA" id="ARBA00022691"/>
    </source>
</evidence>
<dbReference type="InterPro" id="IPR046886">
    <property type="entry name" value="RsmE_MTase_dom"/>
</dbReference>
<evidence type="ECO:0000256" key="6">
    <source>
        <dbReference type="ARBA" id="ARBA00022679"/>
    </source>
</evidence>
<keyword evidence="4 10" id="KW-0698">rRNA processing</keyword>
<evidence type="ECO:0000256" key="1">
    <source>
        <dbReference type="ARBA" id="ARBA00004496"/>
    </source>
</evidence>
<evidence type="ECO:0000256" key="5">
    <source>
        <dbReference type="ARBA" id="ARBA00022603"/>
    </source>
</evidence>
<evidence type="ECO:0000256" key="10">
    <source>
        <dbReference type="PIRNR" id="PIRNR015601"/>
    </source>
</evidence>
<evidence type="ECO:0000256" key="4">
    <source>
        <dbReference type="ARBA" id="ARBA00022552"/>
    </source>
</evidence>
<dbReference type="InterPro" id="IPR015947">
    <property type="entry name" value="PUA-like_sf"/>
</dbReference>
<comment type="similarity">
    <text evidence="2 10">Belongs to the RNA methyltransferase RsmE family.</text>
</comment>
<evidence type="ECO:0000259" key="11">
    <source>
        <dbReference type="Pfam" id="PF04452"/>
    </source>
</evidence>
<dbReference type="PANTHER" id="PTHR30027:SF3">
    <property type="entry name" value="16S RRNA (URACIL(1498)-N(3))-METHYLTRANSFERASE"/>
    <property type="match status" value="1"/>
</dbReference>
<comment type="caution">
    <text evidence="12">The sequence shown here is derived from an EMBL/GenBank/DDBJ whole genome shotgun (WGS) entry which is preliminary data.</text>
</comment>
<organism evidence="12 13">
    <name type="scientific">Acetomicrobium flavidum</name>
    <dbReference type="NCBI Taxonomy" id="49896"/>
    <lineage>
        <taxon>Bacteria</taxon>
        <taxon>Thermotogati</taxon>
        <taxon>Synergistota</taxon>
        <taxon>Synergistia</taxon>
        <taxon>Synergistales</taxon>
        <taxon>Acetomicrobiaceae</taxon>
        <taxon>Acetomicrobium</taxon>
    </lineage>
</organism>
<dbReference type="EC" id="2.1.1.193" evidence="10"/>
<comment type="catalytic activity">
    <reaction evidence="9 10">
        <text>uridine(1498) in 16S rRNA + S-adenosyl-L-methionine = N(3)-methyluridine(1498) in 16S rRNA + S-adenosyl-L-homocysteine + H(+)</text>
        <dbReference type="Rhea" id="RHEA:42920"/>
        <dbReference type="Rhea" id="RHEA-COMP:10283"/>
        <dbReference type="Rhea" id="RHEA-COMP:10284"/>
        <dbReference type="ChEBI" id="CHEBI:15378"/>
        <dbReference type="ChEBI" id="CHEBI:57856"/>
        <dbReference type="ChEBI" id="CHEBI:59789"/>
        <dbReference type="ChEBI" id="CHEBI:65315"/>
        <dbReference type="ChEBI" id="CHEBI:74502"/>
        <dbReference type="EC" id="2.1.1.193"/>
    </reaction>
</comment>
<dbReference type="SUPFAM" id="SSF75217">
    <property type="entry name" value="alpha/beta knot"/>
    <property type="match status" value="1"/>
</dbReference>
<name>A0ABY1JCD4_9BACT</name>
<comment type="subcellular location">
    <subcellularLocation>
        <location evidence="1 10">Cytoplasm</location>
    </subcellularLocation>
</comment>
<accession>A0ABY1JCD4</accession>
<dbReference type="CDD" id="cd18084">
    <property type="entry name" value="RsmE-like"/>
    <property type="match status" value="1"/>
</dbReference>
<dbReference type="InterPro" id="IPR029028">
    <property type="entry name" value="Alpha/beta_knot_MTases"/>
</dbReference>
<keyword evidence="3 10" id="KW-0963">Cytoplasm</keyword>
<reference evidence="12 13" key="1">
    <citation type="submission" date="2016-11" db="EMBL/GenBank/DDBJ databases">
        <authorList>
            <person name="Varghese N."/>
            <person name="Submissions S."/>
        </authorList>
    </citation>
    <scope>NUCLEOTIDE SEQUENCE [LARGE SCALE GENOMIC DNA]</scope>
    <source>
        <strain evidence="12 13">DSM 20664</strain>
    </source>
</reference>
<evidence type="ECO:0000313" key="12">
    <source>
        <dbReference type="EMBL" id="SIN65441.1"/>
    </source>
</evidence>
<dbReference type="NCBIfam" id="TIGR00046">
    <property type="entry name" value="RsmE family RNA methyltransferase"/>
    <property type="match status" value="1"/>
</dbReference>
<gene>
    <name evidence="12" type="ORF">SAMN05444368_0762</name>
</gene>
<dbReference type="EMBL" id="FSQZ01000001">
    <property type="protein sequence ID" value="SIN65441.1"/>
    <property type="molecule type" value="Genomic_DNA"/>
</dbReference>
<dbReference type="Gene3D" id="3.40.1280.10">
    <property type="match status" value="1"/>
</dbReference>
<dbReference type="PIRSF" id="PIRSF015601">
    <property type="entry name" value="MTase_slr0722"/>
    <property type="match status" value="1"/>
</dbReference>
<keyword evidence="6 10" id="KW-0808">Transferase</keyword>
<dbReference type="RefSeq" id="WP_074199315.1">
    <property type="nucleotide sequence ID" value="NZ_FSQZ01000001.1"/>
</dbReference>
<dbReference type="Pfam" id="PF04452">
    <property type="entry name" value="Methyltrans_RNA"/>
    <property type="match status" value="1"/>
</dbReference>
<evidence type="ECO:0000256" key="3">
    <source>
        <dbReference type="ARBA" id="ARBA00022490"/>
    </source>
</evidence>
<keyword evidence="5 10" id="KW-0489">Methyltransferase</keyword>
<dbReference type="InterPro" id="IPR029026">
    <property type="entry name" value="tRNA_m1G_MTases_N"/>
</dbReference>
<evidence type="ECO:0000256" key="2">
    <source>
        <dbReference type="ARBA" id="ARBA00005528"/>
    </source>
</evidence>
<evidence type="ECO:0000256" key="9">
    <source>
        <dbReference type="ARBA" id="ARBA00047944"/>
    </source>
</evidence>
<evidence type="ECO:0000313" key="13">
    <source>
        <dbReference type="Proteomes" id="UP000185093"/>
    </source>
</evidence>
<dbReference type="Proteomes" id="UP000185093">
    <property type="component" value="Unassembled WGS sequence"/>
</dbReference>
<sequence length="244" mass="26877">MSLPRARLDDAQRLSGGIWILSKDESHHLVHVRRCRIGDEFEGLLEGCKLMLVIKGYEDGRVIAEETKSLPPSEMKMRTVLLTALVKSGTFEDILNHATELGVTEIVPILAERCVVRVDDRLPAKMARWKRIIEEATKVSGIDRPPLLHRPSRPMDLREDMLPSLRLIGALTDDARPLGGMRIDAEGGVAFAVGPEGDWTKEEISLFLRLNFIPVSLGPNILRANTAAVAGLSYIILSAEGGLS</sequence>
<evidence type="ECO:0000256" key="8">
    <source>
        <dbReference type="ARBA" id="ARBA00025699"/>
    </source>
</evidence>
<keyword evidence="13" id="KW-1185">Reference proteome</keyword>
<dbReference type="SUPFAM" id="SSF88697">
    <property type="entry name" value="PUA domain-like"/>
    <property type="match status" value="1"/>
</dbReference>
<proteinExistence type="inferred from homology"/>
<comment type="function">
    <text evidence="8 10">Specifically methylates the N3 position of the uracil ring of uridine 1498 (m3U1498) in 16S rRNA. Acts on the fully assembled 30S ribosomal subunit.</text>
</comment>
<protein>
    <recommendedName>
        <fullName evidence="10">Ribosomal RNA small subunit methyltransferase E</fullName>
        <ecNumber evidence="10">2.1.1.193</ecNumber>
    </recommendedName>
</protein>
<feature type="domain" description="Ribosomal RNA small subunit methyltransferase E methyltransferase" evidence="11">
    <location>
        <begin position="75"/>
        <end position="235"/>
    </location>
</feature>
<dbReference type="InterPro" id="IPR006700">
    <property type="entry name" value="RsmE"/>
</dbReference>
<dbReference type="PANTHER" id="PTHR30027">
    <property type="entry name" value="RIBOSOMAL RNA SMALL SUBUNIT METHYLTRANSFERASE E"/>
    <property type="match status" value="1"/>
</dbReference>